<dbReference type="InParanoid" id="A0A5C7EMI9"/>
<dbReference type="SUPFAM" id="SSF46955">
    <property type="entry name" value="Putative DNA-binding domain"/>
    <property type="match status" value="1"/>
</dbReference>
<proteinExistence type="predicted"/>
<dbReference type="InterPro" id="IPR009061">
    <property type="entry name" value="DNA-bd_dom_put_sf"/>
</dbReference>
<feature type="domain" description="Helix-turn-helix" evidence="1">
    <location>
        <begin position="4"/>
        <end position="54"/>
    </location>
</feature>
<dbReference type="EMBL" id="VPFL01000001">
    <property type="protein sequence ID" value="TXF13703.1"/>
    <property type="molecule type" value="Genomic_DNA"/>
</dbReference>
<gene>
    <name evidence="2" type="ORF">FR698_00925</name>
</gene>
<dbReference type="AlphaFoldDB" id="A0A5C7EMI9"/>
<keyword evidence="3" id="KW-1185">Reference proteome</keyword>
<evidence type="ECO:0000313" key="3">
    <source>
        <dbReference type="Proteomes" id="UP000321201"/>
    </source>
</evidence>
<dbReference type="Gene3D" id="1.10.238.160">
    <property type="match status" value="1"/>
</dbReference>
<evidence type="ECO:0000313" key="2">
    <source>
        <dbReference type="EMBL" id="TXF13703.1"/>
    </source>
</evidence>
<protein>
    <submittedName>
        <fullName evidence="2">Helix-turn-helix domain-containing protein</fullName>
    </submittedName>
</protein>
<organism evidence="2 3">
    <name type="scientific">Pelomicrobium methylotrophicum</name>
    <dbReference type="NCBI Taxonomy" id="2602750"/>
    <lineage>
        <taxon>Bacteria</taxon>
        <taxon>Pseudomonadati</taxon>
        <taxon>Pseudomonadota</taxon>
        <taxon>Hydrogenophilia</taxon>
        <taxon>Hydrogenophilia incertae sedis</taxon>
        <taxon>Pelomicrobium</taxon>
    </lineage>
</organism>
<accession>A0A5C7EMI9</accession>
<dbReference type="Pfam" id="PF12728">
    <property type="entry name" value="HTH_17"/>
    <property type="match status" value="1"/>
</dbReference>
<dbReference type="InterPro" id="IPR041657">
    <property type="entry name" value="HTH_17"/>
</dbReference>
<dbReference type="Proteomes" id="UP000321201">
    <property type="component" value="Unassembled WGS sequence"/>
</dbReference>
<dbReference type="OrthoDB" id="8455288at2"/>
<comment type="caution">
    <text evidence="2">The sequence shown here is derived from an EMBL/GenBank/DDBJ whole genome shotgun (WGS) entry which is preliminary data.</text>
</comment>
<sequence length="88" mass="9756">MTKLLTARDVCDLCRISRSRLYYLVKAGQFPAGVLISRNSRRWTADQVEAWIAAKIAAADVADKTFGESARASSRRAVEARLARRSQG</sequence>
<name>A0A5C7EMI9_9PROT</name>
<dbReference type="RefSeq" id="WP_147798289.1">
    <property type="nucleotide sequence ID" value="NZ_VPFL01000001.1"/>
</dbReference>
<reference evidence="2 3" key="1">
    <citation type="submission" date="2019-08" db="EMBL/GenBank/DDBJ databases">
        <title>Pelomicrobium methylotrophicum gen. nov., sp. nov. a moderately thermophilic, facultatively anaerobic, lithoautotrophic and methylotrophic bacterium isolated from a terrestrial mud volcano.</title>
        <authorList>
            <person name="Slobodkina G.B."/>
            <person name="Merkel A.Y."/>
            <person name="Slobodkin A.I."/>
        </authorList>
    </citation>
    <scope>NUCLEOTIDE SEQUENCE [LARGE SCALE GENOMIC DNA]</scope>
    <source>
        <strain evidence="2 3">SM250</strain>
    </source>
</reference>
<evidence type="ECO:0000259" key="1">
    <source>
        <dbReference type="Pfam" id="PF12728"/>
    </source>
</evidence>